<dbReference type="GO" id="GO:0003723">
    <property type="term" value="F:RNA binding"/>
    <property type="evidence" value="ECO:0007669"/>
    <property type="project" value="InterPro"/>
</dbReference>
<organism evidence="4 5">
    <name type="scientific">Rhodococcoides trifolii</name>
    <dbReference type="NCBI Taxonomy" id="908250"/>
    <lineage>
        <taxon>Bacteria</taxon>
        <taxon>Bacillati</taxon>
        <taxon>Actinomycetota</taxon>
        <taxon>Actinomycetes</taxon>
        <taxon>Mycobacteriales</taxon>
        <taxon>Nocardiaceae</taxon>
        <taxon>Rhodococcoides</taxon>
    </lineage>
</organism>
<proteinExistence type="predicted"/>
<evidence type="ECO:0000256" key="1">
    <source>
        <dbReference type="ARBA" id="ARBA00023015"/>
    </source>
</evidence>
<accession>A0A917LG64</accession>
<dbReference type="SMART" id="SM00065">
    <property type="entry name" value="GAF"/>
    <property type="match status" value="1"/>
</dbReference>
<comment type="caution">
    <text evidence="4">The sequence shown here is derived from an EMBL/GenBank/DDBJ whole genome shotgun (WGS) entry which is preliminary data.</text>
</comment>
<name>A0A917LG64_9NOCA</name>
<gene>
    <name evidence="4" type="ORF">GCM10007304_37750</name>
</gene>
<sequence>MSGSNGRLPSTRCMTYSGAMDNTPAQASTDDSVLAASDTTVDVDNAAAVVTDAAETTLTPSRIATVLAAIGGSVEDDDHLVVVLERTVEIAQEAIDGASSCGVTIALGGRTYSAVHTDKRTLAVDAHQYEAGDGPCLEAARTGEIVRVDVDAAQQAWPEFARLARTDGIRSFLAAPLRTDTLELGSFNLYGVSPKAFDNLDEAILDALTTVVSRALGDYARLRSAEEVSSGLRDALAHRAPIEQAKGILMAMHGVDADAAFAILATRSQNENRKLRDIAREFVSQVSTPRVDDSGAA</sequence>
<dbReference type="Gene3D" id="1.10.10.10">
    <property type="entry name" value="Winged helix-like DNA-binding domain superfamily/Winged helix DNA-binding domain"/>
    <property type="match status" value="1"/>
</dbReference>
<dbReference type="Gene3D" id="3.30.450.40">
    <property type="match status" value="1"/>
</dbReference>
<keyword evidence="5" id="KW-1185">Reference proteome</keyword>
<dbReference type="Proteomes" id="UP000654257">
    <property type="component" value="Unassembled WGS sequence"/>
</dbReference>
<dbReference type="InterPro" id="IPR036388">
    <property type="entry name" value="WH-like_DNA-bd_sf"/>
</dbReference>
<keyword evidence="1" id="KW-0805">Transcription regulation</keyword>
<dbReference type="InterPro" id="IPR003018">
    <property type="entry name" value="GAF"/>
</dbReference>
<dbReference type="Pfam" id="PF03861">
    <property type="entry name" value="ANTAR"/>
    <property type="match status" value="1"/>
</dbReference>
<evidence type="ECO:0000256" key="2">
    <source>
        <dbReference type="ARBA" id="ARBA00023163"/>
    </source>
</evidence>
<feature type="domain" description="ANTAR" evidence="3">
    <location>
        <begin position="222"/>
        <end position="283"/>
    </location>
</feature>
<dbReference type="PROSITE" id="PS50921">
    <property type="entry name" value="ANTAR"/>
    <property type="match status" value="1"/>
</dbReference>
<reference evidence="4" key="2">
    <citation type="submission" date="2020-09" db="EMBL/GenBank/DDBJ databases">
        <authorList>
            <person name="Sun Q."/>
            <person name="Sedlacek I."/>
        </authorList>
    </citation>
    <scope>NUCLEOTIDE SEQUENCE</scope>
    <source>
        <strain evidence="4">CCM 7905</strain>
    </source>
</reference>
<dbReference type="EMBL" id="BMCU01000004">
    <property type="protein sequence ID" value="GGG20302.1"/>
    <property type="molecule type" value="Genomic_DNA"/>
</dbReference>
<reference evidence="4" key="1">
    <citation type="journal article" date="2014" name="Int. J. Syst. Evol. Microbiol.">
        <title>Complete genome sequence of Corynebacterium casei LMG S-19264T (=DSM 44701T), isolated from a smear-ripened cheese.</title>
        <authorList>
            <consortium name="US DOE Joint Genome Institute (JGI-PGF)"/>
            <person name="Walter F."/>
            <person name="Albersmeier A."/>
            <person name="Kalinowski J."/>
            <person name="Ruckert C."/>
        </authorList>
    </citation>
    <scope>NUCLEOTIDE SEQUENCE</scope>
    <source>
        <strain evidence="4">CCM 7905</strain>
    </source>
</reference>
<dbReference type="InterPro" id="IPR029016">
    <property type="entry name" value="GAF-like_dom_sf"/>
</dbReference>
<dbReference type="SUPFAM" id="SSF55781">
    <property type="entry name" value="GAF domain-like"/>
    <property type="match status" value="1"/>
</dbReference>
<keyword evidence="2" id="KW-0804">Transcription</keyword>
<protein>
    <submittedName>
        <fullName evidence="4">Transcriptional regulator</fullName>
    </submittedName>
</protein>
<dbReference type="SMART" id="SM01012">
    <property type="entry name" value="ANTAR"/>
    <property type="match status" value="1"/>
</dbReference>
<evidence type="ECO:0000259" key="3">
    <source>
        <dbReference type="PROSITE" id="PS50921"/>
    </source>
</evidence>
<evidence type="ECO:0000313" key="4">
    <source>
        <dbReference type="EMBL" id="GGG20302.1"/>
    </source>
</evidence>
<dbReference type="Pfam" id="PF13185">
    <property type="entry name" value="GAF_2"/>
    <property type="match status" value="1"/>
</dbReference>
<evidence type="ECO:0000313" key="5">
    <source>
        <dbReference type="Proteomes" id="UP000654257"/>
    </source>
</evidence>
<dbReference type="InterPro" id="IPR005561">
    <property type="entry name" value="ANTAR"/>
</dbReference>
<dbReference type="AlphaFoldDB" id="A0A917LG64"/>